<dbReference type="InterPro" id="IPR010099">
    <property type="entry name" value="SDR39U1"/>
</dbReference>
<dbReference type="AlphaFoldDB" id="A0A1G6XL93"/>
<dbReference type="Gene3D" id="3.40.50.720">
    <property type="entry name" value="NAD(P)-binding Rossmann-like Domain"/>
    <property type="match status" value="1"/>
</dbReference>
<dbReference type="Proteomes" id="UP000198546">
    <property type="component" value="Chromosome i"/>
</dbReference>
<name>A0A1G6XL93_9ACTN</name>
<dbReference type="PANTHER" id="PTHR11092:SF0">
    <property type="entry name" value="EPIMERASE FAMILY PROTEIN SDR39U1"/>
    <property type="match status" value="1"/>
</dbReference>
<protein>
    <recommendedName>
        <fullName evidence="6">TIGR01777 family protein</fullName>
    </recommendedName>
</protein>
<evidence type="ECO:0000259" key="2">
    <source>
        <dbReference type="Pfam" id="PF01370"/>
    </source>
</evidence>
<dbReference type="Pfam" id="PF01370">
    <property type="entry name" value="Epimerase"/>
    <property type="match status" value="1"/>
</dbReference>
<reference evidence="4 5" key="1">
    <citation type="submission" date="2016-10" db="EMBL/GenBank/DDBJ databases">
        <authorList>
            <person name="de Groot N.N."/>
        </authorList>
    </citation>
    <scope>NUCLEOTIDE SEQUENCE [LARGE SCALE GENOMIC DNA]</scope>
    <source>
        <strain evidence="4 5">MON 2.2</strain>
    </source>
</reference>
<comment type="similarity">
    <text evidence="1">Belongs to the NAD(P)-dependent epimerase/dehydratase family. SDR39U1 subfamily.</text>
</comment>
<feature type="domain" description="NAD-dependent epimerase/dehydratase" evidence="2">
    <location>
        <begin position="3"/>
        <end position="211"/>
    </location>
</feature>
<evidence type="ECO:0000256" key="1">
    <source>
        <dbReference type="ARBA" id="ARBA00009353"/>
    </source>
</evidence>
<feature type="domain" description="DUF1731" evidence="3">
    <location>
        <begin position="244"/>
        <end position="290"/>
    </location>
</feature>
<dbReference type="NCBIfam" id="TIGR01777">
    <property type="entry name" value="yfcH"/>
    <property type="match status" value="1"/>
</dbReference>
<dbReference type="InterPro" id="IPR013549">
    <property type="entry name" value="DUF1731"/>
</dbReference>
<dbReference type="EMBL" id="LT629688">
    <property type="protein sequence ID" value="SDD78195.1"/>
    <property type="molecule type" value="Genomic_DNA"/>
</dbReference>
<evidence type="ECO:0000313" key="5">
    <source>
        <dbReference type="Proteomes" id="UP000198546"/>
    </source>
</evidence>
<evidence type="ECO:0000259" key="3">
    <source>
        <dbReference type="Pfam" id="PF08338"/>
    </source>
</evidence>
<dbReference type="SUPFAM" id="SSF51735">
    <property type="entry name" value="NAD(P)-binding Rossmann-fold domains"/>
    <property type="match status" value="1"/>
</dbReference>
<dbReference type="OrthoDB" id="9801773at2"/>
<gene>
    <name evidence="4" type="ORF">SAMN04489747_1728</name>
</gene>
<dbReference type="RefSeq" id="WP_090592406.1">
    <property type="nucleotide sequence ID" value="NZ_LT629688.1"/>
</dbReference>
<keyword evidence="5" id="KW-1185">Reference proteome</keyword>
<proteinExistence type="inferred from homology"/>
<sequence>MRIAVGGSSGLIGSALVQALHQRGDEVVRLVRRAPQHPDEREWDPGRLAVSGPGLADVDAVVSLAGAGIADQRWSEARKQLLRSSRLDTTNTVVTALAGADRCRTFLSGSAVGYYGDGGEAELEESAPRGQGFLAELVEDWELAALRAPVRTVLLRTGLVLSGEGGLVGRLAPVFRLGAGGRIGTGEQFQPWISLRDEVAAVLHLLDSDVDGPVNLVGPRPVRNTELTRALGRALHRPTLVPTPTRALDLLLGPQLVREALLASQRVLPTRLVGLGFVHRDTDLSDTLGELLRG</sequence>
<dbReference type="InterPro" id="IPR036291">
    <property type="entry name" value="NAD(P)-bd_dom_sf"/>
</dbReference>
<evidence type="ECO:0000313" key="4">
    <source>
        <dbReference type="EMBL" id="SDD78195.1"/>
    </source>
</evidence>
<dbReference type="Pfam" id="PF08338">
    <property type="entry name" value="DUF1731"/>
    <property type="match status" value="1"/>
</dbReference>
<dbReference type="STRING" id="675864.SAMN04489747_1728"/>
<organism evidence="4 5">
    <name type="scientific">Auraticoccus monumenti</name>
    <dbReference type="NCBI Taxonomy" id="675864"/>
    <lineage>
        <taxon>Bacteria</taxon>
        <taxon>Bacillati</taxon>
        <taxon>Actinomycetota</taxon>
        <taxon>Actinomycetes</taxon>
        <taxon>Propionibacteriales</taxon>
        <taxon>Propionibacteriaceae</taxon>
        <taxon>Auraticoccus</taxon>
    </lineage>
</organism>
<evidence type="ECO:0008006" key="6">
    <source>
        <dbReference type="Google" id="ProtNLM"/>
    </source>
</evidence>
<dbReference type="PANTHER" id="PTHR11092">
    <property type="entry name" value="SUGAR NUCLEOTIDE EPIMERASE RELATED"/>
    <property type="match status" value="1"/>
</dbReference>
<dbReference type="InterPro" id="IPR001509">
    <property type="entry name" value="Epimerase_deHydtase"/>
</dbReference>
<accession>A0A1G6XL93</accession>